<reference evidence="2 3" key="1">
    <citation type="journal article" date="2013" name="Genome Announc.">
        <title>Complete genome sequence of Simiduia agarivorans SA1(T), a marine bacterium able to degrade a variety of polysaccharides.</title>
        <authorList>
            <person name="Lin S.Y."/>
            <person name="Shieh W.Y."/>
            <person name="Chen J.S."/>
            <person name="Tang S.L."/>
        </authorList>
    </citation>
    <scope>NUCLEOTIDE SEQUENCE [LARGE SCALE GENOMIC DNA]</scope>
    <source>
        <strain evidence="3">DSM 21679 / JCM 13881 / BCRC 17597 / SA1</strain>
    </source>
</reference>
<accession>K4KIX8</accession>
<dbReference type="InterPro" id="IPR029068">
    <property type="entry name" value="Glyas_Bleomycin-R_OHBP_Dase"/>
</dbReference>
<protein>
    <submittedName>
        <fullName evidence="2">Glyoxalase</fullName>
    </submittedName>
</protein>
<dbReference type="STRING" id="1117647.M5M_09595"/>
<dbReference type="InterPro" id="IPR037523">
    <property type="entry name" value="VOC_core"/>
</dbReference>
<dbReference type="PANTHER" id="PTHR33993">
    <property type="entry name" value="GLYOXALASE-RELATED"/>
    <property type="match status" value="1"/>
</dbReference>
<gene>
    <name evidence="2" type="ordered locus">M5M_09595</name>
</gene>
<keyword evidence="3" id="KW-1185">Reference proteome</keyword>
<dbReference type="eggNOG" id="COG3324">
    <property type="taxonomic scope" value="Bacteria"/>
</dbReference>
<feature type="domain" description="VOC" evidence="1">
    <location>
        <begin position="10"/>
        <end position="124"/>
    </location>
</feature>
<dbReference type="InterPro" id="IPR052164">
    <property type="entry name" value="Anthracycline_SecMetBiosynth"/>
</dbReference>
<dbReference type="Pfam" id="PF22677">
    <property type="entry name" value="Ble-like_N"/>
    <property type="match status" value="1"/>
</dbReference>
<dbReference type="Proteomes" id="UP000000466">
    <property type="component" value="Chromosome"/>
</dbReference>
<dbReference type="RefSeq" id="WP_015047268.1">
    <property type="nucleotide sequence ID" value="NC_018868.3"/>
</dbReference>
<proteinExistence type="predicted"/>
<dbReference type="KEGG" id="saga:M5M_09595"/>
<dbReference type="HOGENOM" id="CLU_127592_0_2_6"/>
<name>K4KIX8_SIMAS</name>
<organism evidence="2 3">
    <name type="scientific">Simiduia agarivorans (strain DSM 21679 / JCM 13881 / BCRC 17597 / SA1)</name>
    <dbReference type="NCBI Taxonomy" id="1117647"/>
    <lineage>
        <taxon>Bacteria</taxon>
        <taxon>Pseudomonadati</taxon>
        <taxon>Pseudomonadota</taxon>
        <taxon>Gammaproteobacteria</taxon>
        <taxon>Cellvibrionales</taxon>
        <taxon>Cellvibrionaceae</taxon>
        <taxon>Simiduia</taxon>
    </lineage>
</organism>
<evidence type="ECO:0000259" key="1">
    <source>
        <dbReference type="PROSITE" id="PS51819"/>
    </source>
</evidence>
<dbReference type="AlphaFoldDB" id="K4KIX8"/>
<dbReference type="PROSITE" id="PS51819">
    <property type="entry name" value="VOC"/>
    <property type="match status" value="1"/>
</dbReference>
<dbReference type="Gene3D" id="3.10.180.10">
    <property type="entry name" value="2,3-Dihydroxybiphenyl 1,2-Dioxygenase, domain 1"/>
    <property type="match status" value="1"/>
</dbReference>
<dbReference type="EMBL" id="CP003746">
    <property type="protein sequence ID" value="AFU99104.1"/>
    <property type="molecule type" value="Genomic_DNA"/>
</dbReference>
<dbReference type="SUPFAM" id="SSF54593">
    <property type="entry name" value="Glyoxalase/Bleomycin resistance protein/Dihydroxybiphenyl dioxygenase"/>
    <property type="match status" value="1"/>
</dbReference>
<evidence type="ECO:0000313" key="3">
    <source>
        <dbReference type="Proteomes" id="UP000000466"/>
    </source>
</evidence>
<evidence type="ECO:0000313" key="2">
    <source>
        <dbReference type="EMBL" id="AFU99104.1"/>
    </source>
</evidence>
<dbReference type="PANTHER" id="PTHR33993:SF2">
    <property type="entry name" value="VOC DOMAIN-CONTAINING PROTEIN"/>
    <property type="match status" value="1"/>
</dbReference>
<dbReference type="CDD" id="cd07247">
    <property type="entry name" value="SgaA_N_like"/>
    <property type="match status" value="1"/>
</dbReference>
<sequence length="127" mass="13587">MAEMNKDHNRVVWMDIPVADLARASAFYEQVLGLPVHQEAVGEVAFAVLDHGQGNGACLIVQPDRVGSLGPLVYLNVNGRIRAAEAAVTAQGGRVEQAIHAIGPHGYRALIIDSEGNRLALHSETDQ</sequence>
<dbReference type="InterPro" id="IPR053863">
    <property type="entry name" value="Glyoxy/Ble-like_N"/>
</dbReference>